<organism evidence="2 3">
    <name type="scientific">Nakamurella flavida</name>
    <dbReference type="NCBI Taxonomy" id="363630"/>
    <lineage>
        <taxon>Bacteria</taxon>
        <taxon>Bacillati</taxon>
        <taxon>Actinomycetota</taxon>
        <taxon>Actinomycetes</taxon>
        <taxon>Nakamurellales</taxon>
        <taxon>Nakamurellaceae</taxon>
        <taxon>Nakamurella</taxon>
    </lineage>
</organism>
<accession>A0A939C0A0</accession>
<evidence type="ECO:0000313" key="3">
    <source>
        <dbReference type="Proteomes" id="UP000663801"/>
    </source>
</evidence>
<name>A0A939C0A0_9ACTN</name>
<comment type="caution">
    <text evidence="2">The sequence shown here is derived from an EMBL/GenBank/DDBJ whole genome shotgun (WGS) entry which is preliminary data.</text>
</comment>
<dbReference type="InterPro" id="IPR013096">
    <property type="entry name" value="Cupin_2"/>
</dbReference>
<dbReference type="EMBL" id="JAERWL010000008">
    <property type="protein sequence ID" value="MBM9476503.1"/>
    <property type="molecule type" value="Genomic_DNA"/>
</dbReference>
<dbReference type="AlphaFoldDB" id="A0A939C0A0"/>
<keyword evidence="3" id="KW-1185">Reference proteome</keyword>
<dbReference type="Gene3D" id="2.60.120.10">
    <property type="entry name" value="Jelly Rolls"/>
    <property type="match status" value="1"/>
</dbReference>
<feature type="domain" description="Cupin type-2" evidence="1">
    <location>
        <begin position="35"/>
        <end position="100"/>
    </location>
</feature>
<protein>
    <submittedName>
        <fullName evidence="2">Cupin domain-containing protein</fullName>
    </submittedName>
</protein>
<dbReference type="SUPFAM" id="SSF51182">
    <property type="entry name" value="RmlC-like cupins"/>
    <property type="match status" value="1"/>
</dbReference>
<gene>
    <name evidence="2" type="ORF">JL107_08625</name>
</gene>
<evidence type="ECO:0000313" key="2">
    <source>
        <dbReference type="EMBL" id="MBM9476503.1"/>
    </source>
</evidence>
<dbReference type="Proteomes" id="UP000663801">
    <property type="component" value="Unassembled WGS sequence"/>
</dbReference>
<reference evidence="2" key="1">
    <citation type="submission" date="2021-01" db="EMBL/GenBank/DDBJ databases">
        <title>KCTC 19127 draft genome.</title>
        <authorList>
            <person name="An D."/>
        </authorList>
    </citation>
    <scope>NUCLEOTIDE SEQUENCE</scope>
    <source>
        <strain evidence="2">KCTC 19127</strain>
    </source>
</reference>
<sequence>MDIVAVSAEPLTDDGVTLRNILAWGHTGRSRIDVIDLPAGSSLPRHRAGTDQTLYVISGRGRVAGADDVAASVSAGQAVRWVEGDDHTTWADEPMTVLVVQTIVET</sequence>
<dbReference type="RefSeq" id="WP_205256619.1">
    <property type="nucleotide sequence ID" value="NZ_BAAAPV010000004.1"/>
</dbReference>
<dbReference type="InterPro" id="IPR011051">
    <property type="entry name" value="RmlC_Cupin_sf"/>
</dbReference>
<proteinExistence type="predicted"/>
<dbReference type="InterPro" id="IPR014710">
    <property type="entry name" value="RmlC-like_jellyroll"/>
</dbReference>
<evidence type="ECO:0000259" key="1">
    <source>
        <dbReference type="Pfam" id="PF07883"/>
    </source>
</evidence>
<dbReference type="Pfam" id="PF07883">
    <property type="entry name" value="Cupin_2"/>
    <property type="match status" value="1"/>
</dbReference>